<dbReference type="Pfam" id="PF00657">
    <property type="entry name" value="Lipase_GDSL"/>
    <property type="match status" value="1"/>
</dbReference>
<evidence type="ECO:0000313" key="2">
    <source>
        <dbReference type="EMBL" id="KEP55817.1"/>
    </source>
</evidence>
<dbReference type="AlphaFoldDB" id="A0A074T1D7"/>
<dbReference type="Gene3D" id="3.40.50.1110">
    <property type="entry name" value="SGNH hydrolase"/>
    <property type="match status" value="1"/>
</dbReference>
<dbReference type="STRING" id="1423351.A0A074T1D7"/>
<dbReference type="HOGENOM" id="CLU_015101_4_1_1"/>
<dbReference type="InterPro" id="IPR036514">
    <property type="entry name" value="SGNH_hydro_sf"/>
</dbReference>
<dbReference type="EMBL" id="AZST01000001">
    <property type="protein sequence ID" value="KEP55817.1"/>
    <property type="molecule type" value="Genomic_DNA"/>
</dbReference>
<dbReference type="OrthoDB" id="1600564at2759"/>
<proteinExistence type="predicted"/>
<organism evidence="2 3">
    <name type="scientific">Rhizoctonia solani 123E</name>
    <dbReference type="NCBI Taxonomy" id="1423351"/>
    <lineage>
        <taxon>Eukaryota</taxon>
        <taxon>Fungi</taxon>
        <taxon>Dikarya</taxon>
        <taxon>Basidiomycota</taxon>
        <taxon>Agaricomycotina</taxon>
        <taxon>Agaricomycetes</taxon>
        <taxon>Cantharellales</taxon>
        <taxon>Ceratobasidiaceae</taxon>
        <taxon>Rhizoctonia</taxon>
    </lineage>
</organism>
<dbReference type="SUPFAM" id="SSF52266">
    <property type="entry name" value="SGNH hydrolase"/>
    <property type="match status" value="1"/>
</dbReference>
<dbReference type="PANTHER" id="PTHR45648:SF22">
    <property type="entry name" value="GDSL LIPASE_ACYLHYDROLASE FAMILY PROTEIN (AFU_ORTHOLOGUE AFUA_4G14700)"/>
    <property type="match status" value="1"/>
</dbReference>
<dbReference type="InterPro" id="IPR001087">
    <property type="entry name" value="GDSL"/>
</dbReference>
<accession>A0A074T1D7</accession>
<name>A0A074T1D7_9AGAM</name>
<reference evidence="2 3" key="1">
    <citation type="submission" date="2013-12" db="EMBL/GenBank/DDBJ databases">
        <authorList>
            <person name="Cubeta M."/>
            <person name="Pakala S."/>
            <person name="Fedorova N."/>
            <person name="Thomas E."/>
            <person name="Dean R."/>
            <person name="Jabaji S."/>
            <person name="Neate S."/>
            <person name="Toda T."/>
            <person name="Tavantzis S."/>
            <person name="Vilgalys R."/>
            <person name="Bharathan N."/>
            <person name="Pakala S."/>
            <person name="Losada L.S."/>
            <person name="Zafar N."/>
            <person name="Nierman W."/>
        </authorList>
    </citation>
    <scope>NUCLEOTIDE SEQUENCE [LARGE SCALE GENOMIC DNA]</scope>
    <source>
        <strain evidence="2 3">123E</strain>
    </source>
</reference>
<dbReference type="PANTHER" id="PTHR45648">
    <property type="entry name" value="GDSL LIPASE/ACYLHYDROLASE FAMILY PROTEIN (AFU_ORTHOLOGUE AFUA_4G14700)"/>
    <property type="match status" value="1"/>
</dbReference>
<gene>
    <name evidence="2" type="ORF">V565_000720</name>
</gene>
<sequence>MEVLKPTWQGHENLERIFIFGDSYSSVFDMITMENAPNPTADLPLGVPFPGDTWTDGEKPNWVGYLLKTWPFEQPLLIHDFAIGGDTVPRMEVIINGPYQDLVGRRCKCNEHWKPANSLFVFWIGINDLAHLSNEQSIKGRLTHLFSCVQTAYNTGARAFLFVDLPPIDRAPLIVTNETSRRDFASRYKMWNENLNKMVQQFSEEHLDASCFEYSSFKLLNSILDDPAEYGFDEGDAQKFGGGIWADHIHLTSAVHEWIARDIREYLMTV</sequence>
<protein>
    <submittedName>
        <fullName evidence="2">Cellulose-binding GDSL lipase acylhydrolase</fullName>
    </submittedName>
</protein>
<evidence type="ECO:0000256" key="1">
    <source>
        <dbReference type="ARBA" id="ARBA00022801"/>
    </source>
</evidence>
<dbReference type="Proteomes" id="UP000027456">
    <property type="component" value="Unassembled WGS sequence"/>
</dbReference>
<keyword evidence="1 2" id="KW-0378">Hydrolase</keyword>
<dbReference type="GO" id="GO:0016788">
    <property type="term" value="F:hydrolase activity, acting on ester bonds"/>
    <property type="evidence" value="ECO:0007669"/>
    <property type="project" value="InterPro"/>
</dbReference>
<comment type="caution">
    <text evidence="2">The sequence shown here is derived from an EMBL/GenBank/DDBJ whole genome shotgun (WGS) entry which is preliminary data.</text>
</comment>
<keyword evidence="3" id="KW-1185">Reference proteome</keyword>
<dbReference type="InterPro" id="IPR051058">
    <property type="entry name" value="GDSL_Est/Lipase"/>
</dbReference>
<evidence type="ECO:0000313" key="3">
    <source>
        <dbReference type="Proteomes" id="UP000027456"/>
    </source>
</evidence>